<feature type="domain" description="EAL" evidence="2">
    <location>
        <begin position="444"/>
        <end position="699"/>
    </location>
</feature>
<dbReference type="SMART" id="SM00267">
    <property type="entry name" value="GGDEF"/>
    <property type="match status" value="1"/>
</dbReference>
<organism evidence="4 5">
    <name type="scientific">Guyparkeria halophila</name>
    <dbReference type="NCBI Taxonomy" id="47960"/>
    <lineage>
        <taxon>Bacteria</taxon>
        <taxon>Pseudomonadati</taxon>
        <taxon>Pseudomonadota</taxon>
        <taxon>Gammaproteobacteria</taxon>
        <taxon>Chromatiales</taxon>
        <taxon>Thioalkalibacteraceae</taxon>
        <taxon>Guyparkeria</taxon>
    </lineage>
</organism>
<gene>
    <name evidence="4" type="ORF">GM160_00160</name>
</gene>
<protein>
    <submittedName>
        <fullName evidence="4">EAL domain-containing protein</fullName>
    </submittedName>
</protein>
<dbReference type="AlphaFoldDB" id="A0A6I6CXT3"/>
<dbReference type="InterPro" id="IPR001633">
    <property type="entry name" value="EAL_dom"/>
</dbReference>
<accession>A0A6I6CXT3</accession>
<dbReference type="Proteomes" id="UP000427716">
    <property type="component" value="Chromosome"/>
</dbReference>
<dbReference type="InterPro" id="IPR013656">
    <property type="entry name" value="PAS_4"/>
</dbReference>
<dbReference type="Pfam" id="PF00563">
    <property type="entry name" value="EAL"/>
    <property type="match status" value="1"/>
</dbReference>
<dbReference type="SUPFAM" id="SSF55073">
    <property type="entry name" value="Nucleotide cyclase"/>
    <property type="match status" value="1"/>
</dbReference>
<reference evidence="4 5" key="1">
    <citation type="submission" date="2019-11" db="EMBL/GenBank/DDBJ databases">
        <authorList>
            <person name="Zhang J."/>
            <person name="Sun C."/>
        </authorList>
    </citation>
    <scope>NUCLEOTIDE SEQUENCE [LARGE SCALE GENOMIC DNA]</scope>
    <source>
        <strain evidence="5">sp2</strain>
    </source>
</reference>
<dbReference type="CDD" id="cd01949">
    <property type="entry name" value="GGDEF"/>
    <property type="match status" value="1"/>
</dbReference>
<dbReference type="SMART" id="SM00052">
    <property type="entry name" value="EAL"/>
    <property type="match status" value="1"/>
</dbReference>
<dbReference type="NCBIfam" id="TIGR00229">
    <property type="entry name" value="sensory_box"/>
    <property type="match status" value="1"/>
</dbReference>
<dbReference type="InterPro" id="IPR035965">
    <property type="entry name" value="PAS-like_dom_sf"/>
</dbReference>
<evidence type="ECO:0000313" key="4">
    <source>
        <dbReference type="EMBL" id="QGT77418.1"/>
    </source>
</evidence>
<dbReference type="PROSITE" id="PS50883">
    <property type="entry name" value="EAL"/>
    <property type="match status" value="1"/>
</dbReference>
<feature type="domain" description="GGDEF" evidence="3">
    <location>
        <begin position="301"/>
        <end position="435"/>
    </location>
</feature>
<name>A0A6I6CXT3_9GAMM</name>
<dbReference type="InterPro" id="IPR029787">
    <property type="entry name" value="Nucleotide_cyclase"/>
</dbReference>
<sequence>MPYRSARLDHERLAKPGWHGMRAGFPREMMDRRHDISHWLEALPDPLVGRDADGRLHLINRAARSMPASSKLEGMLDDREGDAGPRLISHPPSDSDEHRVYRHLHLGSHPDPKATPRELHLLQDVTSVKRAESALAETERLVRLMIDASPDVIMVKDGKGRWLLANQATLDLFRLEGLPWWGRDDDALAELTEPCFRDTFYHCQQSDQRAWAAGEIHRETEVVTSPEGDEEVFETIKQPVFDADGKRHAIIVIARNITAQLRAQAEYEDLAIHDELTHLYNRRFFQIEAQRRLDELGRENRHAAVAVLDLDRFRTINDCHGHEEGDRVIRQVADRLRELGAREDWLVARLSGDEFAILAGDVEPEDGPEVLGEALRELMRRSFELESTNLIMTASTGIAFWPTHSRHVAQLLTQADAALFEAKKNEREPVAVFSPQLSERQIWRSEMLGALRDSLEHERFHLVYQIQQDALGLAVTGVEALLRWDAPDPELQCGPQDFIPFLEQSGLIVEVGGWVMTEAACQAAEWGRETGEAITVSVNVSSVQLHAPCFADRVARALDISGLPPERLELELTETALVHDPEQAATMLDAVRELGVHLALDDFGTGYSSLSYLKRFSFDRLKIDQGFVRDILGDRNDLEIVRAIIAMGNALSLEIIAEGVETTEQRDLLDSLGCHSFQGYLIGRPTPADAIRPLLGVRLL</sequence>
<dbReference type="KEGG" id="ghl:GM160_00160"/>
<dbReference type="InterPro" id="IPR000160">
    <property type="entry name" value="GGDEF_dom"/>
</dbReference>
<dbReference type="SUPFAM" id="SSF55785">
    <property type="entry name" value="PYP-like sensor domain (PAS domain)"/>
    <property type="match status" value="1"/>
</dbReference>
<dbReference type="CDD" id="cd01948">
    <property type="entry name" value="EAL"/>
    <property type="match status" value="1"/>
</dbReference>
<dbReference type="EMBL" id="CP046415">
    <property type="protein sequence ID" value="QGT77418.1"/>
    <property type="molecule type" value="Genomic_DNA"/>
</dbReference>
<feature type="domain" description="PAC" evidence="1">
    <location>
        <begin position="216"/>
        <end position="269"/>
    </location>
</feature>
<evidence type="ECO:0000259" key="3">
    <source>
        <dbReference type="PROSITE" id="PS50887"/>
    </source>
</evidence>
<keyword evidence="5" id="KW-1185">Reference proteome</keyword>
<dbReference type="PANTHER" id="PTHR44757:SF2">
    <property type="entry name" value="BIOFILM ARCHITECTURE MAINTENANCE PROTEIN MBAA"/>
    <property type="match status" value="1"/>
</dbReference>
<dbReference type="NCBIfam" id="TIGR00254">
    <property type="entry name" value="GGDEF"/>
    <property type="match status" value="1"/>
</dbReference>
<dbReference type="InterPro" id="IPR043128">
    <property type="entry name" value="Rev_trsase/Diguanyl_cyclase"/>
</dbReference>
<dbReference type="Gene3D" id="3.30.450.20">
    <property type="entry name" value="PAS domain"/>
    <property type="match status" value="1"/>
</dbReference>
<dbReference type="PROSITE" id="PS50113">
    <property type="entry name" value="PAC"/>
    <property type="match status" value="1"/>
</dbReference>
<dbReference type="PROSITE" id="PS50887">
    <property type="entry name" value="GGDEF"/>
    <property type="match status" value="1"/>
</dbReference>
<proteinExistence type="predicted"/>
<dbReference type="InterPro" id="IPR000700">
    <property type="entry name" value="PAS-assoc_C"/>
</dbReference>
<dbReference type="InterPro" id="IPR035919">
    <property type="entry name" value="EAL_sf"/>
</dbReference>
<dbReference type="InterPro" id="IPR052155">
    <property type="entry name" value="Biofilm_reg_signaling"/>
</dbReference>
<evidence type="ECO:0000259" key="2">
    <source>
        <dbReference type="PROSITE" id="PS50883"/>
    </source>
</evidence>
<dbReference type="Pfam" id="PF08448">
    <property type="entry name" value="PAS_4"/>
    <property type="match status" value="1"/>
</dbReference>
<evidence type="ECO:0000259" key="1">
    <source>
        <dbReference type="PROSITE" id="PS50113"/>
    </source>
</evidence>
<evidence type="ECO:0000313" key="5">
    <source>
        <dbReference type="Proteomes" id="UP000427716"/>
    </source>
</evidence>
<dbReference type="SUPFAM" id="SSF141868">
    <property type="entry name" value="EAL domain-like"/>
    <property type="match status" value="1"/>
</dbReference>
<dbReference type="PANTHER" id="PTHR44757">
    <property type="entry name" value="DIGUANYLATE CYCLASE DGCP"/>
    <property type="match status" value="1"/>
</dbReference>
<dbReference type="SMART" id="SM00091">
    <property type="entry name" value="PAS"/>
    <property type="match status" value="2"/>
</dbReference>
<dbReference type="Gene3D" id="3.20.20.450">
    <property type="entry name" value="EAL domain"/>
    <property type="match status" value="1"/>
</dbReference>
<dbReference type="Pfam" id="PF00990">
    <property type="entry name" value="GGDEF"/>
    <property type="match status" value="1"/>
</dbReference>
<dbReference type="InterPro" id="IPR000014">
    <property type="entry name" value="PAS"/>
</dbReference>
<dbReference type="Gene3D" id="3.30.70.270">
    <property type="match status" value="1"/>
</dbReference>